<evidence type="ECO:0000256" key="7">
    <source>
        <dbReference type="ARBA" id="ARBA00022840"/>
    </source>
</evidence>
<organism evidence="15 16">
    <name type="scientific">Podospora didyma</name>
    <dbReference type="NCBI Taxonomy" id="330526"/>
    <lineage>
        <taxon>Eukaryota</taxon>
        <taxon>Fungi</taxon>
        <taxon>Dikarya</taxon>
        <taxon>Ascomycota</taxon>
        <taxon>Pezizomycotina</taxon>
        <taxon>Sordariomycetes</taxon>
        <taxon>Sordariomycetidae</taxon>
        <taxon>Sordariales</taxon>
        <taxon>Podosporaceae</taxon>
        <taxon>Podospora</taxon>
    </lineage>
</organism>
<dbReference type="PANTHER" id="PTHR11451">
    <property type="entry name" value="THREONINE-TRNA LIGASE"/>
    <property type="match status" value="1"/>
</dbReference>
<dbReference type="InterPro" id="IPR003697">
    <property type="entry name" value="Maf-like"/>
</dbReference>
<evidence type="ECO:0000256" key="12">
    <source>
        <dbReference type="ARBA" id="ARBA00031900"/>
    </source>
</evidence>
<dbReference type="InterPro" id="IPR002320">
    <property type="entry name" value="Thr-tRNA-ligase_IIa"/>
</dbReference>
<dbReference type="InterPro" id="IPR036621">
    <property type="entry name" value="Anticodon-bd_dom_sf"/>
</dbReference>
<keyword evidence="8" id="KW-0648">Protein biosynthesis</keyword>
<dbReference type="EC" id="6.1.1.3" evidence="3"/>
<dbReference type="SUPFAM" id="SSF55681">
    <property type="entry name" value="Class II aaRS and biotin synthetases"/>
    <property type="match status" value="1"/>
</dbReference>
<evidence type="ECO:0000256" key="9">
    <source>
        <dbReference type="ARBA" id="ARBA00022946"/>
    </source>
</evidence>
<dbReference type="SUPFAM" id="SSF52954">
    <property type="entry name" value="Class II aaRS ABD-related"/>
    <property type="match status" value="1"/>
</dbReference>
<dbReference type="Pfam" id="PF03129">
    <property type="entry name" value="HGTP_anticodon"/>
    <property type="match status" value="1"/>
</dbReference>
<keyword evidence="16" id="KW-1185">Reference proteome</keyword>
<keyword evidence="9" id="KW-0809">Transit peptide</keyword>
<dbReference type="CDD" id="cd00771">
    <property type="entry name" value="ThrRS_core"/>
    <property type="match status" value="1"/>
</dbReference>
<proteinExistence type="inferred from homology"/>
<evidence type="ECO:0000313" key="15">
    <source>
        <dbReference type="EMBL" id="KAK3394339.1"/>
    </source>
</evidence>
<evidence type="ECO:0000256" key="8">
    <source>
        <dbReference type="ARBA" id="ARBA00022917"/>
    </source>
</evidence>
<comment type="caution">
    <text evidence="15">The sequence shown here is derived from an EMBL/GenBank/DDBJ whole genome shotgun (WGS) entry which is preliminary data.</text>
</comment>
<keyword evidence="6" id="KW-0378">Hydrolase</keyword>
<dbReference type="PRINTS" id="PR01047">
    <property type="entry name" value="TRNASYNTHTHR"/>
</dbReference>
<dbReference type="Gene3D" id="3.40.50.800">
    <property type="entry name" value="Anticodon-binding domain"/>
    <property type="match status" value="1"/>
</dbReference>
<dbReference type="InterPro" id="IPR002314">
    <property type="entry name" value="aa-tRNA-synt_IIb"/>
</dbReference>
<dbReference type="GO" id="GO:0047429">
    <property type="term" value="F:nucleoside triphosphate diphosphatase activity"/>
    <property type="evidence" value="ECO:0007669"/>
    <property type="project" value="InterPro"/>
</dbReference>
<name>A0AAE0P6S7_9PEZI</name>
<keyword evidence="10" id="KW-0496">Mitochondrion</keyword>
<feature type="domain" description="Aminoacyl-transfer RNA synthetases class-II family profile" evidence="14">
    <location>
        <begin position="1"/>
        <end position="311"/>
    </location>
</feature>
<dbReference type="CDD" id="cd00555">
    <property type="entry name" value="Maf"/>
    <property type="match status" value="1"/>
</dbReference>
<sequence length="712" mass="79192">MTRIGCPGSPVFLPHGARIFNRLVEFLRMQYVRYGFEEVITPTMYKKALWAKSGHLDNYADDMFTVTSGSPSAEMGEQAAESSEYGLKPMNCPGHCLVFASNKRTANNMPYRYADFSALHRNELSGALSGLTRVRRFHQDDGHIFCRPIQIEEEIGKTLDFIRVAYGALRLGTYRLTLSTRPAERYMGSLEEWEQAEGALKRALDATGQAWTVNDGDGAFYGPKIDIIVKDSDGKEHQTATIQLDFQLPKRFNLEYMAPAPEQERLGIATTDPELRSVEGLVRPVMIHRAVLGSVERLMALLIEQFDGKWPFWLNPRQATICTVNDTEEVMKFARHVHSVLMGTNGDPDKPLYSPSRFFVDVDDHARSVPLKVRAAKLKGYGLIVVVGPRDVQKGTVTVDATGIPQVDGKPGERSMQMTPEELLQFMQGRMHPPPDYITAAASHGMRLRQSAPVKRGPLPLQLPILDFLESKRVILASASPRRKALLAQFGLRNAEIVPSSQPEDLDKKTHTPEEYVQATARRKCLDVYESLLREQEEAETRKAEKAKTDPSFEVVVPADPALVIAADTVIVTRGGHVLEKPRTEAEHIRMLQHLRDTQVHRVLTAVCVVAPKQDASHPGYELGAHLEETRVHFAQADDGLPDDVIEAYVRTREGADKAGGYAVQGVGGLLLIDKLEGGVDNVVGLPVRKTMQLCEKVLFQQGEDEVGSDDE</sequence>
<evidence type="ECO:0000256" key="1">
    <source>
        <dbReference type="ARBA" id="ARBA00004305"/>
    </source>
</evidence>
<evidence type="ECO:0000259" key="14">
    <source>
        <dbReference type="PROSITE" id="PS50862"/>
    </source>
</evidence>
<dbReference type="Gene3D" id="3.90.950.10">
    <property type="match status" value="1"/>
</dbReference>
<evidence type="ECO:0000256" key="11">
    <source>
        <dbReference type="ARBA" id="ARBA00023146"/>
    </source>
</evidence>
<comment type="catalytic activity">
    <reaction evidence="13">
        <text>tRNA(Thr) + L-threonine + ATP = L-threonyl-tRNA(Thr) + AMP + diphosphate + H(+)</text>
        <dbReference type="Rhea" id="RHEA:24624"/>
        <dbReference type="Rhea" id="RHEA-COMP:9670"/>
        <dbReference type="Rhea" id="RHEA-COMP:9704"/>
        <dbReference type="ChEBI" id="CHEBI:15378"/>
        <dbReference type="ChEBI" id="CHEBI:30616"/>
        <dbReference type="ChEBI" id="CHEBI:33019"/>
        <dbReference type="ChEBI" id="CHEBI:57926"/>
        <dbReference type="ChEBI" id="CHEBI:78442"/>
        <dbReference type="ChEBI" id="CHEBI:78534"/>
        <dbReference type="ChEBI" id="CHEBI:456215"/>
        <dbReference type="EC" id="6.1.1.3"/>
    </reaction>
</comment>
<dbReference type="InterPro" id="IPR029001">
    <property type="entry name" value="ITPase-like_fam"/>
</dbReference>
<evidence type="ECO:0000256" key="3">
    <source>
        <dbReference type="ARBA" id="ARBA00013163"/>
    </source>
</evidence>
<keyword evidence="11" id="KW-0030">Aminoacyl-tRNA synthetase</keyword>
<evidence type="ECO:0000256" key="5">
    <source>
        <dbReference type="ARBA" id="ARBA00022741"/>
    </source>
</evidence>
<dbReference type="InterPro" id="IPR045864">
    <property type="entry name" value="aa-tRNA-synth_II/BPL/LPL"/>
</dbReference>
<dbReference type="GO" id="GO:0005759">
    <property type="term" value="C:mitochondrial matrix"/>
    <property type="evidence" value="ECO:0007669"/>
    <property type="project" value="UniProtKB-SubCell"/>
</dbReference>
<evidence type="ECO:0000256" key="2">
    <source>
        <dbReference type="ARBA" id="ARBA00008226"/>
    </source>
</evidence>
<comment type="subcellular location">
    <subcellularLocation>
        <location evidence="1">Mitochondrion matrix</location>
    </subcellularLocation>
</comment>
<keyword evidence="7" id="KW-0067">ATP-binding</keyword>
<dbReference type="Proteomes" id="UP001285441">
    <property type="component" value="Unassembled WGS sequence"/>
</dbReference>
<dbReference type="SUPFAM" id="SSF52972">
    <property type="entry name" value="ITPase-like"/>
    <property type="match status" value="1"/>
</dbReference>
<dbReference type="Gene3D" id="3.30.930.10">
    <property type="entry name" value="Bira Bifunctional Protein, Domain 2"/>
    <property type="match status" value="1"/>
</dbReference>
<comment type="similarity">
    <text evidence="2">Belongs to the class-II aminoacyl-tRNA synthetase family.</text>
</comment>
<dbReference type="InterPro" id="IPR004154">
    <property type="entry name" value="Anticodon-bd"/>
</dbReference>
<keyword evidence="5" id="KW-0547">Nucleotide-binding</keyword>
<reference evidence="15" key="1">
    <citation type="journal article" date="2023" name="Mol. Phylogenet. Evol.">
        <title>Genome-scale phylogeny and comparative genomics of the fungal order Sordariales.</title>
        <authorList>
            <person name="Hensen N."/>
            <person name="Bonometti L."/>
            <person name="Westerberg I."/>
            <person name="Brannstrom I.O."/>
            <person name="Guillou S."/>
            <person name="Cros-Aarteil S."/>
            <person name="Calhoun S."/>
            <person name="Haridas S."/>
            <person name="Kuo A."/>
            <person name="Mondo S."/>
            <person name="Pangilinan J."/>
            <person name="Riley R."/>
            <person name="LaButti K."/>
            <person name="Andreopoulos B."/>
            <person name="Lipzen A."/>
            <person name="Chen C."/>
            <person name="Yan M."/>
            <person name="Daum C."/>
            <person name="Ng V."/>
            <person name="Clum A."/>
            <person name="Steindorff A."/>
            <person name="Ohm R.A."/>
            <person name="Martin F."/>
            <person name="Silar P."/>
            <person name="Natvig D.O."/>
            <person name="Lalanne C."/>
            <person name="Gautier V."/>
            <person name="Ament-Velasquez S.L."/>
            <person name="Kruys A."/>
            <person name="Hutchinson M.I."/>
            <person name="Powell A.J."/>
            <person name="Barry K."/>
            <person name="Miller A.N."/>
            <person name="Grigoriev I.V."/>
            <person name="Debuchy R."/>
            <person name="Gladieux P."/>
            <person name="Hiltunen Thoren M."/>
            <person name="Johannesson H."/>
        </authorList>
    </citation>
    <scope>NUCLEOTIDE SEQUENCE</scope>
    <source>
        <strain evidence="15">CBS 232.78</strain>
    </source>
</reference>
<dbReference type="GO" id="GO:0004829">
    <property type="term" value="F:threonine-tRNA ligase activity"/>
    <property type="evidence" value="ECO:0007669"/>
    <property type="project" value="UniProtKB-EC"/>
</dbReference>
<dbReference type="InterPro" id="IPR006195">
    <property type="entry name" value="aa-tRNA-synth_II"/>
</dbReference>
<evidence type="ECO:0000256" key="6">
    <source>
        <dbReference type="ARBA" id="ARBA00022801"/>
    </source>
</evidence>
<dbReference type="InterPro" id="IPR033728">
    <property type="entry name" value="ThrRS_core"/>
</dbReference>
<protein>
    <recommendedName>
        <fullName evidence="3">threonine--tRNA ligase</fullName>
        <ecNumber evidence="3">6.1.1.3</ecNumber>
    </recommendedName>
    <alternativeName>
        <fullName evidence="12">Threonyl-tRNA synthetase</fullName>
    </alternativeName>
</protein>
<dbReference type="EMBL" id="JAULSW010000001">
    <property type="protein sequence ID" value="KAK3394339.1"/>
    <property type="molecule type" value="Genomic_DNA"/>
</dbReference>
<gene>
    <name evidence="15" type="ORF">B0H63DRAFT_491783</name>
</gene>
<evidence type="ECO:0000256" key="4">
    <source>
        <dbReference type="ARBA" id="ARBA00022598"/>
    </source>
</evidence>
<dbReference type="FunFam" id="3.30.930.10:FF:000039">
    <property type="entry name" value="Threonyl-tRNA synthetase, mitochondrial"/>
    <property type="match status" value="1"/>
</dbReference>
<dbReference type="NCBIfam" id="TIGR00172">
    <property type="entry name" value="maf"/>
    <property type="match status" value="1"/>
</dbReference>
<dbReference type="PROSITE" id="PS50862">
    <property type="entry name" value="AA_TRNA_LIGASE_II"/>
    <property type="match status" value="1"/>
</dbReference>
<dbReference type="AlphaFoldDB" id="A0AAE0P6S7"/>
<dbReference type="Pfam" id="PF00587">
    <property type="entry name" value="tRNA-synt_2b"/>
    <property type="match status" value="1"/>
</dbReference>
<evidence type="ECO:0000256" key="10">
    <source>
        <dbReference type="ARBA" id="ARBA00023128"/>
    </source>
</evidence>
<dbReference type="Pfam" id="PF02545">
    <property type="entry name" value="Maf"/>
    <property type="match status" value="1"/>
</dbReference>
<dbReference type="GO" id="GO:0006435">
    <property type="term" value="P:threonyl-tRNA aminoacylation"/>
    <property type="evidence" value="ECO:0007669"/>
    <property type="project" value="InterPro"/>
</dbReference>
<accession>A0AAE0P6S7</accession>
<keyword evidence="4" id="KW-0436">Ligase</keyword>
<dbReference type="PANTHER" id="PTHR11451:SF50">
    <property type="entry name" value="THREONINE--TRNA LIGASE, MITOCHONDRIAL"/>
    <property type="match status" value="1"/>
</dbReference>
<reference evidence="15" key="2">
    <citation type="submission" date="2023-06" db="EMBL/GenBank/DDBJ databases">
        <authorList>
            <consortium name="Lawrence Berkeley National Laboratory"/>
            <person name="Haridas S."/>
            <person name="Hensen N."/>
            <person name="Bonometti L."/>
            <person name="Westerberg I."/>
            <person name="Brannstrom I.O."/>
            <person name="Guillou S."/>
            <person name="Cros-Aarteil S."/>
            <person name="Calhoun S."/>
            <person name="Kuo A."/>
            <person name="Mondo S."/>
            <person name="Pangilinan J."/>
            <person name="Riley R."/>
            <person name="LaButti K."/>
            <person name="Andreopoulos B."/>
            <person name="Lipzen A."/>
            <person name="Chen C."/>
            <person name="Yanf M."/>
            <person name="Daum C."/>
            <person name="Ng V."/>
            <person name="Clum A."/>
            <person name="Steindorff A."/>
            <person name="Ohm R."/>
            <person name="Martin F."/>
            <person name="Silar P."/>
            <person name="Natvig D."/>
            <person name="Lalanne C."/>
            <person name="Gautier V."/>
            <person name="Ament-velasquez S.L."/>
            <person name="Kruys A."/>
            <person name="Hutchinson M.I."/>
            <person name="Powell A.J."/>
            <person name="Barry K."/>
            <person name="Miller A.N."/>
            <person name="Grigoriev I.V."/>
            <person name="Debuchy R."/>
            <person name="Gladieux P."/>
            <person name="Thoren M.H."/>
            <person name="Johannesson H."/>
        </authorList>
    </citation>
    <scope>NUCLEOTIDE SEQUENCE</scope>
    <source>
        <strain evidence="15">CBS 232.78</strain>
    </source>
</reference>
<dbReference type="HAMAP" id="MF_00528">
    <property type="entry name" value="Maf"/>
    <property type="match status" value="1"/>
</dbReference>
<evidence type="ECO:0000256" key="13">
    <source>
        <dbReference type="ARBA" id="ARBA00049515"/>
    </source>
</evidence>
<evidence type="ECO:0000313" key="16">
    <source>
        <dbReference type="Proteomes" id="UP001285441"/>
    </source>
</evidence>
<dbReference type="GO" id="GO:0005524">
    <property type="term" value="F:ATP binding"/>
    <property type="evidence" value="ECO:0007669"/>
    <property type="project" value="UniProtKB-KW"/>
</dbReference>